<proteinExistence type="inferred from homology"/>
<reference evidence="13" key="1">
    <citation type="submission" date="2025-08" db="UniProtKB">
        <authorList>
            <consortium name="RefSeq"/>
        </authorList>
    </citation>
    <scope>IDENTIFICATION</scope>
</reference>
<sequence length="2244" mass="249317">MKIKGTERQKLKTPADEEDEEIEEPTDWEEKSPPPVGIFQLFIYSDWLDKLMMIIGLLVAVITGSAFIIVAYLYSEHFQILSDTGELENFLETIPKFLDLYNLTIDKIFRDVEDFLPYCTDLEIFYNGTRNLTCDKDLPIDEGIFDKIYDNGRWFFVYCLGNCIGSAIFMYMWNMAAERTVFRIRKAFFRSILRQNIGWIEMNNISALNARLTGDVNHIQSGIGDRMANSIYYLSSSIALMIYSFIEGWELTLVVLSVSPFIGICSAMILKAHALMSSKEQAAYAKAGSIAEEVLGSIKAVVSYGGQEKEIDRYTIYVHEAKKRGIIKGLVIGASMGMNHLCIYCLYAISVWYGGKKVRDHDDYDFGKVLLVLISIHLGSMHLGKALDNIQFVASARGAAAKVYEVIDRVSEIDSSSPSGLKPATLAGRIRFKNVHFSYPARPDVKVLDGLTIEAKPGQTVALIGSSGCGKSTCVQLLLRFYDPLRGQVFLDDHDLKDLNVNWLRRHIGIVSQEPVLFDKSIGENIRYGKENATMEDVIRASKEANAFSFINALPEKFDTMVGERGAQLSGGQKQRIAIARALVSNPKILLLDEATSALDLESESIVQEALDKARKGRTTLVIAHRLSTVRTADVIIGLNKGKSVEMGTHEELMEKQGIYYDLVTSQTDQPDENEQSLDVQKKKENKVKQKADSSAVAKDSTKETEKNEEDEDLPDAPFTRLFKMNINELHFIIIGCLSSGIVGAIQPAFGLIFGELVEAFSKPDDEMRDDIRDVSLLFVGMGLLYACSSTLMGFMFGLSGEALTFRIRTVTFRAMLRQEMSWYDKPENNTGCLTTRLANDASLVHGATGTQIAFIIQLLCNIGIGLVISFIVGWQLTLTALGLIPIIIVSFYIQLKVAAGDSTGRNQALEAAGAIAVECMENIRTVSYLCREEMFLNAYSDALVDMVNRRHKSALKSGFAYGMANGGVFLTLGVLFIYGGYLIEMKEMDFKDVVIVLVCILYGSAYLGEGSSLFPSVGAAKVAARRIFKLTDAVPAIDAFSKEGAQPKEFGSNIEFKGVHFSYPTRPSVPILQGLNLTVEPGQTVALVGASGCGKSTTISLLERFYDPKEGRLILGGHDSKSLNIQWLRNQIGIVFQEPTLFNRSIAENIAYGDNTRKVGMEEIIQAAKNANVHSFIEALPLGYETNVGGRGTQLSGGQKQRVAIARALVRNPKILLLDEATSALDTESEKIVQEALDKARQGRTCVTIAHRLSTIQNADKIIVFEQGVVTEAGTHAQLMANKAQYYTLQSMNAVYVRQRGRDLEKLIYETDSMMLQETNVENFKCPGYLTYTNPCTNSLKRAMKIKGTERQKLKTPADEEDEEIEEPTDLEEKSPPPVGIFHLFRYSDWLDKQMMILGLLLATVCGSAYIIISYLYSENFQILSDVGQLEDLLESIPEFLDLYNLTIDKIFRDVEDFLPYCKDLEIFYNGTRNLTCDKDLPIDEAIYDKIYDNGRWFFVYSLGNWAGGAMYMYLWNMAAERTVFRIRKAFFRSILRQNIGWIEMNNISALNTRLTGDVNHIQSGIGDRMANTIFYLSSSIALIIYSFIEGWELALVILSVSPFIGVCSSMLLKAHALMSSKEQAAYARAGSIAEEVLGSIKAVVSYGGQQKEIDRYKIYVNEAKKRGILKNIVIGFSMGVNHFCVYCLYAISIWYGGKKVRDDDYDLGKVLLVMVSVLLGSMHLGKALDNMQHVASARGAAAKVYEIIDRVSEIDSSSPSGEKPASLVGRIRFKNVHFSYPARPDVTVLDGLTIEAKPGQTVALIGSSGCGKSTCVQLLLRFYDPLRGQVFLDNHDLKDLNVNWLRRHIGIVSQEPVLFDKSIGENIRYGMENATMEDVIRASKEANAFSFINAFPEKFDTMVGERGAQLSGGQKQRIAIARALVSNPKILLLDEATSALDLESESIVQEALDKARKGRTTLVIAHRLSTVRTADVIIGLNKGKSVEMGTHEELMEKQGIYYDLVTSQTDLPDENEQSLDDLKKKENKVKQKADSSAVAKDSTKETDEYEEDEDLPDAPFTRLFKMNIKELHYIIIGCLSSGIIGGIQPAFGLIFAELVEPHYDGISTSSYGFHCDVIWPWGFDLGASFECIFDFTEKYGWFSMFPIRWMELFLVSVASIWVECSAPDQEATGSQIAFIIQLLCNIGIGLVISFIVGWQLTLVALGVIPLVMVSYYIQLKVAAGDATGRTQALEAAGALGVE</sequence>
<feature type="compositionally biased region" description="Basic and acidic residues" evidence="8">
    <location>
        <begin position="1350"/>
        <end position="1359"/>
    </location>
</feature>
<feature type="transmembrane region" description="Helical" evidence="9">
    <location>
        <begin position="1674"/>
        <end position="1697"/>
    </location>
</feature>
<feature type="region of interest" description="Disordered" evidence="8">
    <location>
        <begin position="2015"/>
        <end position="2055"/>
    </location>
</feature>
<evidence type="ECO:0000256" key="1">
    <source>
        <dbReference type="ARBA" id="ARBA00004141"/>
    </source>
</evidence>
<evidence type="ECO:0000256" key="2">
    <source>
        <dbReference type="ARBA" id="ARBA00007577"/>
    </source>
</evidence>
<feature type="domain" description="ABC transmembrane type-1" evidence="11">
    <location>
        <begin position="2171"/>
        <end position="2244"/>
    </location>
</feature>
<feature type="transmembrane region" description="Helical" evidence="9">
    <location>
        <begin position="960"/>
        <end position="982"/>
    </location>
</feature>
<dbReference type="SUPFAM" id="SSF90123">
    <property type="entry name" value="ABC transporter transmembrane region"/>
    <property type="match status" value="4"/>
</dbReference>
<accession>A0ABM0ZX52</accession>
<feature type="domain" description="ABC transporter" evidence="10">
    <location>
        <begin position="1055"/>
        <end position="1293"/>
    </location>
</feature>
<feature type="transmembrane region" description="Helical" evidence="9">
    <location>
        <begin position="2204"/>
        <end position="2221"/>
    </location>
</feature>
<feature type="transmembrane region" description="Helical" evidence="9">
    <location>
        <begin position="1709"/>
        <end position="1727"/>
    </location>
</feature>
<feature type="transmembrane region" description="Helical" evidence="9">
    <location>
        <begin position="730"/>
        <end position="755"/>
    </location>
</feature>
<dbReference type="SUPFAM" id="SSF52540">
    <property type="entry name" value="P-loop containing nucleoside triphosphate hydrolases"/>
    <property type="match status" value="3"/>
</dbReference>
<dbReference type="PROSITE" id="PS50893">
    <property type="entry name" value="ABC_TRANSPORTER_2"/>
    <property type="match status" value="3"/>
</dbReference>
<feature type="region of interest" description="Disordered" evidence="8">
    <location>
        <begin position="1350"/>
        <end position="1375"/>
    </location>
</feature>
<feature type="domain" description="ABC transmembrane type-1" evidence="11">
    <location>
        <begin position="734"/>
        <end position="1020"/>
    </location>
</feature>
<organism evidence="12 13">
    <name type="scientific">Aplysia californica</name>
    <name type="common">California sea hare</name>
    <dbReference type="NCBI Taxonomy" id="6500"/>
    <lineage>
        <taxon>Eukaryota</taxon>
        <taxon>Metazoa</taxon>
        <taxon>Spiralia</taxon>
        <taxon>Lophotrochozoa</taxon>
        <taxon>Mollusca</taxon>
        <taxon>Gastropoda</taxon>
        <taxon>Heterobranchia</taxon>
        <taxon>Euthyneura</taxon>
        <taxon>Tectipleura</taxon>
        <taxon>Aplysiida</taxon>
        <taxon>Aplysioidea</taxon>
        <taxon>Aplysiidae</taxon>
        <taxon>Aplysia</taxon>
    </lineage>
</organism>
<feature type="transmembrane region" description="Helical" evidence="9">
    <location>
        <begin position="1396"/>
        <end position="1418"/>
    </location>
</feature>
<feature type="transmembrane region" description="Helical" evidence="9">
    <location>
        <begin position="1596"/>
        <end position="1614"/>
    </location>
</feature>
<gene>
    <name evidence="13" type="primary">LOC101863574</name>
</gene>
<dbReference type="InterPro" id="IPR039421">
    <property type="entry name" value="Type_1_exporter"/>
</dbReference>
<dbReference type="InterPro" id="IPR036640">
    <property type="entry name" value="ABC1_TM_sf"/>
</dbReference>
<feature type="transmembrane region" description="Helical" evidence="9">
    <location>
        <begin position="1499"/>
        <end position="1520"/>
    </location>
</feature>
<feature type="compositionally biased region" description="Basic and acidic residues" evidence="8">
    <location>
        <begin position="2022"/>
        <end position="2035"/>
    </location>
</feature>
<feature type="compositionally biased region" description="Basic and acidic residues" evidence="8">
    <location>
        <begin position="1"/>
        <end position="15"/>
    </location>
</feature>
<evidence type="ECO:0000256" key="5">
    <source>
        <dbReference type="ARBA" id="ARBA00022840"/>
    </source>
</evidence>
<feature type="transmembrane region" description="Helical" evidence="9">
    <location>
        <begin position="994"/>
        <end position="1021"/>
    </location>
</feature>
<dbReference type="SMART" id="SM00382">
    <property type="entry name" value="AAA"/>
    <property type="match status" value="3"/>
</dbReference>
<feature type="domain" description="ABC transporter" evidence="10">
    <location>
        <begin position="1773"/>
        <end position="2009"/>
    </location>
</feature>
<feature type="domain" description="ABC transmembrane type-1" evidence="11">
    <location>
        <begin position="154"/>
        <end position="395"/>
    </location>
</feature>
<feature type="transmembrane region" description="Helical" evidence="9">
    <location>
        <begin position="775"/>
        <end position="799"/>
    </location>
</feature>
<evidence type="ECO:0000313" key="13">
    <source>
        <dbReference type="RefSeq" id="XP_012936334.2"/>
    </source>
</evidence>
<evidence type="ECO:0000256" key="4">
    <source>
        <dbReference type="ARBA" id="ARBA00022741"/>
    </source>
</evidence>
<dbReference type="PROSITE" id="PS50929">
    <property type="entry name" value="ABC_TM1F"/>
    <property type="match status" value="4"/>
</dbReference>
<feature type="compositionally biased region" description="Acidic residues" evidence="8">
    <location>
        <begin position="16"/>
        <end position="27"/>
    </location>
</feature>
<protein>
    <submittedName>
        <fullName evidence="13">ATP-dependent translocase ABCB1</fullName>
    </submittedName>
</protein>
<feature type="domain" description="ABC transmembrane type-1" evidence="11">
    <location>
        <begin position="1498"/>
        <end position="1738"/>
    </location>
</feature>
<comment type="similarity">
    <text evidence="2">Belongs to the ABC transporter superfamily. ABCB family. Multidrug resistance exporter (TC 3.A.1.201) subfamily.</text>
</comment>
<feature type="transmembrane region" description="Helical" evidence="9">
    <location>
        <begin position="1571"/>
        <end position="1590"/>
    </location>
</feature>
<keyword evidence="5" id="KW-0067">ATP-binding</keyword>
<feature type="transmembrane region" description="Helical" evidence="9">
    <location>
        <begin position="252"/>
        <end position="270"/>
    </location>
</feature>
<feature type="transmembrane region" description="Helical" evidence="9">
    <location>
        <begin position="330"/>
        <end position="354"/>
    </location>
</feature>
<dbReference type="Pfam" id="PF00005">
    <property type="entry name" value="ABC_tran"/>
    <property type="match status" value="3"/>
</dbReference>
<name>A0ABM0ZX52_APLCA</name>
<dbReference type="NCBIfam" id="NF010167">
    <property type="entry name" value="PRK13648.1"/>
    <property type="match status" value="3"/>
</dbReference>
<keyword evidence="3 9" id="KW-0812">Transmembrane</keyword>
<dbReference type="GeneID" id="101863574"/>
<feature type="region of interest" description="Disordered" evidence="8">
    <location>
        <begin position="1"/>
        <end position="31"/>
    </location>
</feature>
<dbReference type="Pfam" id="PF00664">
    <property type="entry name" value="ABC_membrane"/>
    <property type="match status" value="4"/>
</dbReference>
<dbReference type="PANTHER" id="PTHR43394">
    <property type="entry name" value="ATP-DEPENDENT PERMEASE MDL1, MITOCHONDRIAL"/>
    <property type="match status" value="1"/>
</dbReference>
<feature type="domain" description="ABC transporter" evidence="10">
    <location>
        <begin position="430"/>
        <end position="666"/>
    </location>
</feature>
<dbReference type="CDD" id="cd03249">
    <property type="entry name" value="ABC_MTABC3_MDL1_MDL2"/>
    <property type="match status" value="3"/>
</dbReference>
<dbReference type="InterPro" id="IPR011527">
    <property type="entry name" value="ABC1_TM_dom"/>
</dbReference>
<dbReference type="InterPro" id="IPR003439">
    <property type="entry name" value="ABC_transporter-like_ATP-bd"/>
</dbReference>
<evidence type="ECO:0000313" key="12">
    <source>
        <dbReference type="Proteomes" id="UP000694888"/>
    </source>
</evidence>
<evidence type="ECO:0000259" key="10">
    <source>
        <dbReference type="PROSITE" id="PS50893"/>
    </source>
</evidence>
<dbReference type="InterPro" id="IPR017871">
    <property type="entry name" value="ABC_transporter-like_CS"/>
</dbReference>
<evidence type="ECO:0000256" key="9">
    <source>
        <dbReference type="SAM" id="Phobius"/>
    </source>
</evidence>
<keyword evidence="6 9" id="KW-1133">Transmembrane helix</keyword>
<feature type="transmembrane region" description="Helical" evidence="9">
    <location>
        <begin position="2178"/>
        <end position="2198"/>
    </location>
</feature>
<feature type="region of interest" description="Disordered" evidence="8">
    <location>
        <begin position="668"/>
        <end position="714"/>
    </location>
</feature>
<evidence type="ECO:0000256" key="7">
    <source>
        <dbReference type="ARBA" id="ARBA00023136"/>
    </source>
</evidence>
<keyword evidence="7 9" id="KW-0472">Membrane</keyword>
<dbReference type="CDD" id="cd18577">
    <property type="entry name" value="ABC_6TM_Pgp_ABCB1_D1_like"/>
    <property type="match status" value="2"/>
</dbReference>
<evidence type="ECO:0000256" key="3">
    <source>
        <dbReference type="ARBA" id="ARBA00022692"/>
    </source>
</evidence>
<feature type="transmembrane region" description="Helical" evidence="9">
    <location>
        <begin position="2073"/>
        <end position="2097"/>
    </location>
</feature>
<feature type="transmembrane region" description="Helical" evidence="9">
    <location>
        <begin position="879"/>
        <end position="896"/>
    </location>
</feature>
<dbReference type="PROSITE" id="PS00211">
    <property type="entry name" value="ABC_TRANSPORTER_1"/>
    <property type="match status" value="3"/>
</dbReference>
<dbReference type="PANTHER" id="PTHR43394:SF27">
    <property type="entry name" value="ATP-DEPENDENT TRANSLOCASE ABCB1-LIKE"/>
    <property type="match status" value="1"/>
</dbReference>
<evidence type="ECO:0000259" key="11">
    <source>
        <dbReference type="PROSITE" id="PS50929"/>
    </source>
</evidence>
<dbReference type="InterPro" id="IPR027417">
    <property type="entry name" value="P-loop_NTPase"/>
</dbReference>
<feature type="compositionally biased region" description="Acidic residues" evidence="8">
    <location>
        <begin position="1360"/>
        <end position="1371"/>
    </location>
</feature>
<keyword evidence="4" id="KW-0547">Nucleotide-binding</keyword>
<feature type="compositionally biased region" description="Basic and acidic residues" evidence="8">
    <location>
        <begin position="680"/>
        <end position="692"/>
    </location>
</feature>
<comment type="subcellular location">
    <subcellularLocation>
        <location evidence="1">Membrane</location>
        <topology evidence="1">Multi-pass membrane protein</topology>
    </subcellularLocation>
</comment>
<feature type="transmembrane region" description="Helical" evidence="9">
    <location>
        <begin position="2149"/>
        <end position="2166"/>
    </location>
</feature>
<dbReference type="Gene3D" id="3.40.50.300">
    <property type="entry name" value="P-loop containing nucleotide triphosphate hydrolases"/>
    <property type="match status" value="3"/>
</dbReference>
<dbReference type="Gene3D" id="1.20.1560.10">
    <property type="entry name" value="ABC transporter type 1, transmembrane domain"/>
    <property type="match status" value="3"/>
</dbReference>
<keyword evidence="12" id="KW-1185">Reference proteome</keyword>
<dbReference type="RefSeq" id="XP_012936334.2">
    <property type="nucleotide sequence ID" value="XM_013080880.2"/>
</dbReference>
<dbReference type="InterPro" id="IPR003593">
    <property type="entry name" value="AAA+_ATPase"/>
</dbReference>
<evidence type="ECO:0000256" key="6">
    <source>
        <dbReference type="ARBA" id="ARBA00022989"/>
    </source>
</evidence>
<evidence type="ECO:0000256" key="8">
    <source>
        <dbReference type="SAM" id="MobiDB-lite"/>
    </source>
</evidence>
<feature type="transmembrane region" description="Helical" evidence="9">
    <location>
        <begin position="155"/>
        <end position="176"/>
    </location>
</feature>
<dbReference type="Proteomes" id="UP000694888">
    <property type="component" value="Unplaced"/>
</dbReference>
<feature type="transmembrane region" description="Helical" evidence="9">
    <location>
        <begin position="51"/>
        <end position="74"/>
    </location>
</feature>
<feature type="transmembrane region" description="Helical" evidence="9">
    <location>
        <begin position="230"/>
        <end position="246"/>
    </location>
</feature>
<dbReference type="CDD" id="cd18578">
    <property type="entry name" value="ABC_6TM_Pgp_ABCB1_D2_like"/>
    <property type="match status" value="1"/>
</dbReference>